<dbReference type="Gene3D" id="3.90.226.10">
    <property type="entry name" value="2-enoyl-CoA Hydratase, Chain A, domain 1"/>
    <property type="match status" value="1"/>
</dbReference>
<dbReference type="EMBL" id="CCAE010000069">
    <property type="protein sequence ID" value="CDN90187.1"/>
    <property type="molecule type" value="Genomic_DNA"/>
</dbReference>
<reference evidence="3" key="2">
    <citation type="submission" date="2014-11" db="EMBL/GenBank/DDBJ databases">
        <title>Draft genome sequence of Hydrogenophaga intermedia S1.</title>
        <authorList>
            <person name="Gan H.M."/>
            <person name="Chew T.H."/>
            <person name="Stolz A."/>
        </authorList>
    </citation>
    <scope>NUCLEOTIDE SEQUENCE [LARGE SCALE GENOMIC DNA]</scope>
    <source>
        <strain evidence="3">S1</strain>
    </source>
</reference>
<name>A0A1L1PTD5_HYDIT</name>
<dbReference type="AlphaFoldDB" id="A0A1L1PTD5"/>
<dbReference type="GO" id="GO:0016853">
    <property type="term" value="F:isomerase activity"/>
    <property type="evidence" value="ECO:0007669"/>
    <property type="project" value="UniProtKB-KW"/>
</dbReference>
<keyword evidence="3" id="KW-1185">Reference proteome</keyword>
<accession>A0A1L1PTD5</accession>
<proteinExistence type="inferred from homology"/>
<evidence type="ECO:0000313" key="3">
    <source>
        <dbReference type="Proteomes" id="UP000028878"/>
    </source>
</evidence>
<dbReference type="SUPFAM" id="SSF52096">
    <property type="entry name" value="ClpP/crotonase"/>
    <property type="match status" value="1"/>
</dbReference>
<keyword evidence="2" id="KW-0413">Isomerase</keyword>
<dbReference type="RefSeq" id="WP_009516111.1">
    <property type="nucleotide sequence ID" value="NZ_CCAE010000069.1"/>
</dbReference>
<organism evidence="2 3">
    <name type="scientific">Hydrogenophaga intermedia</name>
    <dbReference type="NCBI Taxonomy" id="65786"/>
    <lineage>
        <taxon>Bacteria</taxon>
        <taxon>Pseudomonadati</taxon>
        <taxon>Pseudomonadota</taxon>
        <taxon>Betaproteobacteria</taxon>
        <taxon>Burkholderiales</taxon>
        <taxon>Comamonadaceae</taxon>
        <taxon>Hydrogenophaga</taxon>
    </lineage>
</organism>
<dbReference type="CDD" id="cd06558">
    <property type="entry name" value="crotonase-like"/>
    <property type="match status" value="1"/>
</dbReference>
<dbReference type="InterPro" id="IPR001753">
    <property type="entry name" value="Enoyl-CoA_hydra/iso"/>
</dbReference>
<dbReference type="InterPro" id="IPR029045">
    <property type="entry name" value="ClpP/crotonase-like_dom_sf"/>
</dbReference>
<sequence length="269" mass="28429">MNDPVLFTVRDGIATLTLNEGDRLNPLTPALQQGVLDALRRVREDKAIRALILTATGRAFCVGADLADFSERARDPARGSLGTQVGHMLDETGNPMVAELRSLPVPVVCAVNGVAAGGGVGLALAADVVVAARSAYFYLPFVPALGAVPDMGASWALPRAVGRARALGLALLGDKLDAPRAADWGLVWACVDDGALMEEAWTLATRLAAMPAHAVAEARALFAASERNNLAQQLALERERQAELIDGEAFAEGMRAFIERRPPVFRGRG</sequence>
<comment type="similarity">
    <text evidence="1">Belongs to the enoyl-CoA hydratase/isomerase family.</text>
</comment>
<dbReference type="Gene3D" id="1.10.12.10">
    <property type="entry name" value="Lyase 2-enoyl-coa Hydratase, Chain A, domain 2"/>
    <property type="match status" value="1"/>
</dbReference>
<protein>
    <submittedName>
        <fullName evidence="2">EnoyL-CoA hydratase/isomerase</fullName>
    </submittedName>
</protein>
<dbReference type="Proteomes" id="UP000028878">
    <property type="component" value="Unassembled WGS sequence"/>
</dbReference>
<reference evidence="3" key="1">
    <citation type="submission" date="2014-02" db="EMBL/GenBank/DDBJ databases">
        <authorList>
            <person name="Gan H."/>
        </authorList>
    </citation>
    <scope>NUCLEOTIDE SEQUENCE [LARGE SCALE GENOMIC DNA]</scope>
    <source>
        <strain evidence="3">S1</strain>
    </source>
</reference>
<dbReference type="PANTHER" id="PTHR43459:SF1">
    <property type="entry name" value="EG:BACN32G11.4 PROTEIN"/>
    <property type="match status" value="1"/>
</dbReference>
<evidence type="ECO:0000313" key="2">
    <source>
        <dbReference type="EMBL" id="CDN90187.1"/>
    </source>
</evidence>
<dbReference type="Pfam" id="PF00378">
    <property type="entry name" value="ECH_1"/>
    <property type="match status" value="1"/>
</dbReference>
<dbReference type="InterPro" id="IPR014748">
    <property type="entry name" value="Enoyl-CoA_hydra_C"/>
</dbReference>
<dbReference type="PANTHER" id="PTHR43459">
    <property type="entry name" value="ENOYL-COA HYDRATASE"/>
    <property type="match status" value="1"/>
</dbReference>
<gene>
    <name evidence="2" type="ORF">BN948_04629</name>
</gene>
<evidence type="ECO:0000256" key="1">
    <source>
        <dbReference type="ARBA" id="ARBA00005254"/>
    </source>
</evidence>